<feature type="signal peptide" evidence="1">
    <location>
        <begin position="1"/>
        <end position="25"/>
    </location>
</feature>
<evidence type="ECO:0000313" key="4">
    <source>
        <dbReference type="Proteomes" id="UP000251835"/>
    </source>
</evidence>
<dbReference type="Proteomes" id="UP000251835">
    <property type="component" value="Unassembled WGS sequence"/>
</dbReference>
<evidence type="ECO:0000313" key="3">
    <source>
        <dbReference type="EMBL" id="PVX51929.1"/>
    </source>
</evidence>
<dbReference type="SUPFAM" id="SSF56935">
    <property type="entry name" value="Porins"/>
    <property type="match status" value="1"/>
</dbReference>
<name>A0A7L4UQH9_BALHA</name>
<feature type="domain" description="Outer membrane protein beta-barrel" evidence="2">
    <location>
        <begin position="495"/>
        <end position="684"/>
    </location>
</feature>
<dbReference type="InterPro" id="IPR037066">
    <property type="entry name" value="Plug_dom_sf"/>
</dbReference>
<gene>
    <name evidence="3" type="ORF">C7377_0223</name>
</gene>
<dbReference type="Pfam" id="PF14905">
    <property type="entry name" value="OMP_b-brl_3"/>
    <property type="match status" value="1"/>
</dbReference>
<accession>A0A7L4UQH9</accession>
<proteinExistence type="predicted"/>
<evidence type="ECO:0000256" key="1">
    <source>
        <dbReference type="SAM" id="SignalP"/>
    </source>
</evidence>
<dbReference type="AlphaFoldDB" id="A0A7L4UQH9"/>
<dbReference type="SUPFAM" id="SSF49464">
    <property type="entry name" value="Carboxypeptidase regulatory domain-like"/>
    <property type="match status" value="1"/>
</dbReference>
<dbReference type="OrthoDB" id="910296at2"/>
<dbReference type="InterPro" id="IPR041700">
    <property type="entry name" value="OMP_b-brl_3"/>
</dbReference>
<dbReference type="Gene3D" id="2.60.40.1120">
    <property type="entry name" value="Carboxypeptidase-like, regulatory domain"/>
    <property type="match status" value="1"/>
</dbReference>
<dbReference type="Gene3D" id="2.170.130.10">
    <property type="entry name" value="TonB-dependent receptor, plug domain"/>
    <property type="match status" value="1"/>
</dbReference>
<dbReference type="RefSeq" id="WP_116495498.1">
    <property type="nucleotide sequence ID" value="NZ_QENZ01000003.1"/>
</dbReference>
<dbReference type="Pfam" id="PF13715">
    <property type="entry name" value="CarbopepD_reg_2"/>
    <property type="match status" value="1"/>
</dbReference>
<feature type="chain" id="PRO_5029842722" evidence="1">
    <location>
        <begin position="26"/>
        <end position="779"/>
    </location>
</feature>
<dbReference type="InterPro" id="IPR008969">
    <property type="entry name" value="CarboxyPept-like_regulatory"/>
</dbReference>
<evidence type="ECO:0000259" key="2">
    <source>
        <dbReference type="Pfam" id="PF14905"/>
    </source>
</evidence>
<comment type="caution">
    <text evidence="3">The sequence shown here is derived from an EMBL/GenBank/DDBJ whole genome shotgun (WGS) entry which is preliminary data.</text>
</comment>
<organism evidence="3 4">
    <name type="scientific">Balneicella halophila</name>
    <dbReference type="NCBI Taxonomy" id="1537566"/>
    <lineage>
        <taxon>Bacteria</taxon>
        <taxon>Pseudomonadati</taxon>
        <taxon>Bacteroidota</taxon>
        <taxon>Bacteroidia</taxon>
        <taxon>Bacteroidales</taxon>
        <taxon>Balneicellaceae</taxon>
        <taxon>Balneicella</taxon>
    </lineage>
</organism>
<protein>
    <submittedName>
        <fullName evidence="3">Outer membrane receptor for ferrienterochelin and colicin</fullName>
    </submittedName>
</protein>
<keyword evidence="4" id="KW-1185">Reference proteome</keyword>
<reference evidence="3 4" key="1">
    <citation type="submission" date="2018-05" db="EMBL/GenBank/DDBJ databases">
        <title>Genomic Encyclopedia of Type Strains, Phase IV (KMG-IV): sequencing the most valuable type-strain genomes for metagenomic binning, comparative biology and taxonomic classification.</title>
        <authorList>
            <person name="Goeker M."/>
        </authorList>
    </citation>
    <scope>NUCLEOTIDE SEQUENCE [LARGE SCALE GENOMIC DNA]</scope>
    <source>
        <strain evidence="3 4">DSM 28579</strain>
    </source>
</reference>
<keyword evidence="1" id="KW-0732">Signal</keyword>
<sequence>MKNLIQKIGLIICCCFLLTNIFAQVKVQGTITTKENEKIVPVPFANITLYDLADTTKVVTGEVTDFEGNYLFENLKMGRYLLEVSCIGYKTIKKETRISLPSVGNTLKRNFQLEEDAQMLSEVVVEGSRTAQYVDKTVRTFTQEEIKSARYSKDLMVTMPQLTIDGQSGKLKDIRGGSMQVLINGVRATDNELKLLPPDKVLKVEYYDIPPARYAKSGSVINIITKTLDDGYGGGIDVSHAFTTGFGNDNIYFKYNKGHNQFTMEYAVNYRDYDDREKTQTYKYTLNNEDRESNYLEKDAFGYTNHKIGLKFTNQVQDKYVFQIGISPNFKTSFSNGTKNIFNHFGTTQQNYTGKFNNDTKIITPVVDIYYWRKLTETSDISLNVVGTMFRTEVDNENREFELPNMNESLTDIMRLNNRKKSLIGEVVYAKNTEIGQFNAGYKITSSWLKSDISNVFGNYNYDSRYSEQYLYSEFTGKKNNLLYRLSLGGTLIHNNSFSNEYDKFVFTPQLMLGYTLNNNHTFRLIAERDTDLPSVADLSKNAQLLTPDIVSKGNPMLEKEINSSIALVHSFDGKYFDIGTAVLYVHTENPINQYFSYERNDSYITLTKENANSANYYGAYISGAIMPFGSNVFTVKGSYQALKQSVNSDLVGKISHWYTPLYLEGIFKWKDLSVSYSHSFVSDELNGAYLNDDENHSLFMARYRYKNFSFSSGLYWAGQPSKYHSETLDKSLVAYTSDSKIWDNKTMFVFGFSWNFHKGKSYNVKRKLENKDTDAATF</sequence>
<dbReference type="EMBL" id="QENZ01000003">
    <property type="protein sequence ID" value="PVX51929.1"/>
    <property type="molecule type" value="Genomic_DNA"/>
</dbReference>
<keyword evidence="3" id="KW-0675">Receptor</keyword>